<feature type="transmembrane region" description="Helical" evidence="1">
    <location>
        <begin position="20"/>
        <end position="40"/>
    </location>
</feature>
<feature type="transmembrane region" description="Helical" evidence="1">
    <location>
        <begin position="46"/>
        <end position="71"/>
    </location>
</feature>
<reference evidence="3" key="1">
    <citation type="submission" date="2016-10" db="EMBL/GenBank/DDBJ databases">
        <authorList>
            <person name="Varghese N."/>
            <person name="Submissions S."/>
        </authorList>
    </citation>
    <scope>NUCLEOTIDE SEQUENCE [LARGE SCALE GENOMIC DNA]</scope>
    <source>
        <strain evidence="3">KH1P1</strain>
    </source>
</reference>
<keyword evidence="1" id="KW-0812">Transmembrane</keyword>
<evidence type="ECO:0000313" key="3">
    <source>
        <dbReference type="Proteomes" id="UP000199820"/>
    </source>
</evidence>
<proteinExistence type="predicted"/>
<keyword evidence="1" id="KW-1133">Transmembrane helix</keyword>
<keyword evidence="1" id="KW-0472">Membrane</keyword>
<dbReference type="STRING" id="1526.SAMN02910262_00476"/>
<dbReference type="RefSeq" id="WP_074649381.1">
    <property type="nucleotide sequence ID" value="NZ_FOIL01000018.1"/>
</dbReference>
<accession>A0A1I0EFV9</accession>
<dbReference type="AlphaFoldDB" id="A0A1I0EFV9"/>
<dbReference type="Proteomes" id="UP000199820">
    <property type="component" value="Unassembled WGS sequence"/>
</dbReference>
<dbReference type="OrthoDB" id="9783125at2"/>
<name>A0A1I0EFV9_9FIRM</name>
<dbReference type="EMBL" id="FOIL01000018">
    <property type="protein sequence ID" value="SET44000.1"/>
    <property type="molecule type" value="Genomic_DNA"/>
</dbReference>
<gene>
    <name evidence="2" type="ORF">SAMN04487771_101833</name>
</gene>
<evidence type="ECO:0000313" key="2">
    <source>
        <dbReference type="EMBL" id="SET44000.1"/>
    </source>
</evidence>
<keyword evidence="3" id="KW-1185">Reference proteome</keyword>
<evidence type="ECO:0000256" key="1">
    <source>
        <dbReference type="SAM" id="Phobius"/>
    </source>
</evidence>
<dbReference type="eggNOG" id="ENOG5032XN3">
    <property type="taxonomic scope" value="Bacteria"/>
</dbReference>
<sequence length="189" mass="21573">MSRIEKGTYGYRDQYKKRQIGYISFFGALILVGLGVRFLADFSYHTALGSIAAVLAAIPLANILSPFVVLYPWKTMKKEDYDQYSAREKDFRILYDLIITTKEDVMVMDVLVVHPTGIYGWCTNPKVVTDRAEDNVNNTLAAMHLDPNFHVIKDRKVFDKRFDSLKPASEYEDDGTVNYAVEVLEKISV</sequence>
<organism evidence="2 3">
    <name type="scientific">[Clostridium] aminophilum</name>
    <dbReference type="NCBI Taxonomy" id="1526"/>
    <lineage>
        <taxon>Bacteria</taxon>
        <taxon>Bacillati</taxon>
        <taxon>Bacillota</taxon>
        <taxon>Clostridia</taxon>
        <taxon>Lachnospirales</taxon>
        <taxon>Lachnospiraceae</taxon>
    </lineage>
</organism>
<protein>
    <submittedName>
        <fullName evidence="2">Uncharacterized protein</fullName>
    </submittedName>
</protein>